<comment type="caution">
    <text evidence="1">The sequence shown here is derived from an EMBL/GenBank/DDBJ whole genome shotgun (WGS) entry which is preliminary data.</text>
</comment>
<accession>A0ABT1KS31</accession>
<keyword evidence="2" id="KW-1185">Reference proteome</keyword>
<evidence type="ECO:0000313" key="1">
    <source>
        <dbReference type="EMBL" id="MCP3420477.1"/>
    </source>
</evidence>
<dbReference type="EMBL" id="JANARS010000001">
    <property type="protein sequence ID" value="MCP3420477.1"/>
    <property type="molecule type" value="Genomic_DNA"/>
</dbReference>
<proteinExistence type="predicted"/>
<name>A0ABT1KS31_9ACTN</name>
<sequence>MTSSLRDMDFDDQAALRLGGWDPRYAVVLATAARDGVAAALVDTNGDGAEINLDQYEQAADGRWEGVASGNCDDSGAFATGSMALAWGLASPRSTVTVEFHGARHAVDATGQGWWMFAIPSSSGDVPTVAGAVAGD</sequence>
<dbReference type="Proteomes" id="UP001204524">
    <property type="component" value="Unassembled WGS sequence"/>
</dbReference>
<reference evidence="1 2" key="1">
    <citation type="submission" date="2022-06" db="EMBL/GenBank/DDBJ databases">
        <authorList>
            <person name="So Y."/>
        </authorList>
    </citation>
    <scope>NUCLEOTIDE SEQUENCE [LARGE SCALE GENOMIC DNA]</scope>
    <source>
        <strain evidence="1 2">STR3</strain>
    </source>
</reference>
<organism evidence="1 2">
    <name type="scientific">Nocardioides pinisoli</name>
    <dbReference type="NCBI Taxonomy" id="2950279"/>
    <lineage>
        <taxon>Bacteria</taxon>
        <taxon>Bacillati</taxon>
        <taxon>Actinomycetota</taxon>
        <taxon>Actinomycetes</taxon>
        <taxon>Propionibacteriales</taxon>
        <taxon>Nocardioidaceae</taxon>
        <taxon>Nocardioides</taxon>
    </lineage>
</organism>
<evidence type="ECO:0000313" key="2">
    <source>
        <dbReference type="Proteomes" id="UP001204524"/>
    </source>
</evidence>
<gene>
    <name evidence="1" type="ORF">NCI01_01585</name>
</gene>
<dbReference type="RefSeq" id="WP_254179710.1">
    <property type="nucleotide sequence ID" value="NZ_JANARS010000001.1"/>
</dbReference>
<protein>
    <submittedName>
        <fullName evidence="1">Uncharacterized protein</fullName>
    </submittedName>
</protein>